<dbReference type="GO" id="GO:0016829">
    <property type="term" value="F:lyase activity"/>
    <property type="evidence" value="ECO:0007669"/>
    <property type="project" value="UniProtKB-KW"/>
</dbReference>
<dbReference type="AlphaFoldDB" id="A0A7J6VVI7"/>
<keyword evidence="4" id="KW-0456">Lyase</keyword>
<dbReference type="CDD" id="cd00452">
    <property type="entry name" value="KDPG_aldolase"/>
    <property type="match status" value="1"/>
</dbReference>
<dbReference type="PANTHER" id="PTHR30246:SF1">
    <property type="entry name" value="2-DEHYDRO-3-DEOXY-6-PHOSPHOGALACTONATE ALDOLASE-RELATED"/>
    <property type="match status" value="1"/>
</dbReference>
<organism evidence="6 7">
    <name type="scientific">Thalictrum thalictroides</name>
    <name type="common">Rue-anemone</name>
    <name type="synonym">Anemone thalictroides</name>
    <dbReference type="NCBI Taxonomy" id="46969"/>
    <lineage>
        <taxon>Eukaryota</taxon>
        <taxon>Viridiplantae</taxon>
        <taxon>Streptophyta</taxon>
        <taxon>Embryophyta</taxon>
        <taxon>Tracheophyta</taxon>
        <taxon>Spermatophyta</taxon>
        <taxon>Magnoliopsida</taxon>
        <taxon>Ranunculales</taxon>
        <taxon>Ranunculaceae</taxon>
        <taxon>Thalictroideae</taxon>
        <taxon>Thalictrum</taxon>
    </lineage>
</organism>
<evidence type="ECO:0000256" key="5">
    <source>
        <dbReference type="ARBA" id="ARBA00023277"/>
    </source>
</evidence>
<dbReference type="Gene3D" id="3.20.20.70">
    <property type="entry name" value="Aldolase class I"/>
    <property type="match status" value="1"/>
</dbReference>
<keyword evidence="5" id="KW-0119">Carbohydrate metabolism</keyword>
<evidence type="ECO:0000256" key="2">
    <source>
        <dbReference type="ARBA" id="ARBA00006906"/>
    </source>
</evidence>
<dbReference type="InterPro" id="IPR013785">
    <property type="entry name" value="Aldolase_TIM"/>
</dbReference>
<protein>
    <submittedName>
        <fullName evidence="6">KHG/KDPG aldolase</fullName>
    </submittedName>
</protein>
<dbReference type="EMBL" id="JABWDY010025953">
    <property type="protein sequence ID" value="KAF5189106.1"/>
    <property type="molecule type" value="Genomic_DNA"/>
</dbReference>
<gene>
    <name evidence="6" type="ORF">FRX31_021311</name>
</gene>
<accession>A0A7J6VVI7</accession>
<dbReference type="Pfam" id="PF01081">
    <property type="entry name" value="Aldolase"/>
    <property type="match status" value="1"/>
</dbReference>
<dbReference type="SUPFAM" id="SSF51569">
    <property type="entry name" value="Aldolase"/>
    <property type="match status" value="1"/>
</dbReference>
<evidence type="ECO:0000256" key="4">
    <source>
        <dbReference type="ARBA" id="ARBA00023239"/>
    </source>
</evidence>
<dbReference type="InterPro" id="IPR000887">
    <property type="entry name" value="Aldlse_KDPG_KHG"/>
</dbReference>
<dbReference type="PANTHER" id="PTHR30246">
    <property type="entry name" value="2-KETO-3-DEOXY-6-PHOSPHOGLUCONATE ALDOLASE"/>
    <property type="match status" value="1"/>
</dbReference>
<dbReference type="OrthoDB" id="1476984at2759"/>
<evidence type="ECO:0000256" key="3">
    <source>
        <dbReference type="ARBA" id="ARBA00011233"/>
    </source>
</evidence>
<comment type="pathway">
    <text evidence="1">Carbohydrate acid metabolism.</text>
</comment>
<comment type="caution">
    <text evidence="6">The sequence shown here is derived from an EMBL/GenBank/DDBJ whole genome shotgun (WGS) entry which is preliminary data.</text>
</comment>
<proteinExistence type="inferred from homology"/>
<comment type="similarity">
    <text evidence="2">Belongs to the KHG/KDPG aldolase family.</text>
</comment>
<dbReference type="Proteomes" id="UP000554482">
    <property type="component" value="Unassembled WGS sequence"/>
</dbReference>
<evidence type="ECO:0000313" key="7">
    <source>
        <dbReference type="Proteomes" id="UP000554482"/>
    </source>
</evidence>
<sequence>MLVGISASLSSVFVFAPKRIRRRRTPSPSPSSSNGPGSSPSCYCSSLSPLATTTLAAIQTSGIIACLRAQSGELAMKAAQAALNAGISVLEITMTTPDVFEVLQGLVQQYPSSILGVGTVLNVVGAQCAIKAGAKFLMSPAIVKDIMDDIQGDEVLYIPGVMTPSEVLTAYDAGARIVKVYPVSILGGDQYISALKKPFSHIPMVASQGITLDSIGRYLYGGASAVVLSDAIFEKEAMNKRSYDRIYELACLAAAQGKGIKRQITVENPLPRPC</sequence>
<comment type="subunit">
    <text evidence="3">Homotrimer.</text>
</comment>
<dbReference type="NCBIfam" id="TIGR01182">
    <property type="entry name" value="eda"/>
    <property type="match status" value="1"/>
</dbReference>
<keyword evidence="7" id="KW-1185">Reference proteome</keyword>
<evidence type="ECO:0000313" key="6">
    <source>
        <dbReference type="EMBL" id="KAF5189106.1"/>
    </source>
</evidence>
<evidence type="ECO:0000256" key="1">
    <source>
        <dbReference type="ARBA" id="ARBA00004761"/>
    </source>
</evidence>
<reference evidence="6 7" key="1">
    <citation type="submission" date="2020-06" db="EMBL/GenBank/DDBJ databases">
        <title>Transcriptomic and genomic resources for Thalictrum thalictroides and T. hernandezii: Facilitating candidate gene discovery in an emerging model plant lineage.</title>
        <authorList>
            <person name="Arias T."/>
            <person name="Riano-Pachon D.M."/>
            <person name="Di Stilio V.S."/>
        </authorList>
    </citation>
    <scope>NUCLEOTIDE SEQUENCE [LARGE SCALE GENOMIC DNA]</scope>
    <source>
        <strain evidence="7">cv. WT478/WT964</strain>
        <tissue evidence="6">Leaves</tissue>
    </source>
</reference>
<name>A0A7J6VVI7_THATH</name>